<dbReference type="AlphaFoldDB" id="A0A0S3S2W6"/>
<gene>
    <name evidence="1" type="primary">Vigan.05G052200</name>
    <name evidence="1" type="ORF">VIGAN_05052200</name>
</gene>
<feature type="non-terminal residue" evidence="1">
    <location>
        <position position="1"/>
    </location>
</feature>
<evidence type="ECO:0000313" key="2">
    <source>
        <dbReference type="Proteomes" id="UP000291084"/>
    </source>
</evidence>
<keyword evidence="2" id="KW-1185">Reference proteome</keyword>
<accession>A0A0S3S2W6</accession>
<sequence length="81" mass="9455">HMLLYFKRSLFSRSTPLDPPIILFSLCRFRLLHTCSLRSGFMLLSSSLSLSSLKVWLEGSFLLQNDVRDKRFQKEVNCNSE</sequence>
<proteinExistence type="predicted"/>
<evidence type="ECO:0000313" key="1">
    <source>
        <dbReference type="EMBL" id="BAT87179.1"/>
    </source>
</evidence>
<dbReference type="Proteomes" id="UP000291084">
    <property type="component" value="Chromosome 5"/>
</dbReference>
<name>A0A0S3S2W6_PHAAN</name>
<protein>
    <submittedName>
        <fullName evidence="1">Uncharacterized protein</fullName>
    </submittedName>
</protein>
<organism evidence="1 2">
    <name type="scientific">Vigna angularis var. angularis</name>
    <dbReference type="NCBI Taxonomy" id="157739"/>
    <lineage>
        <taxon>Eukaryota</taxon>
        <taxon>Viridiplantae</taxon>
        <taxon>Streptophyta</taxon>
        <taxon>Embryophyta</taxon>
        <taxon>Tracheophyta</taxon>
        <taxon>Spermatophyta</taxon>
        <taxon>Magnoliopsida</taxon>
        <taxon>eudicotyledons</taxon>
        <taxon>Gunneridae</taxon>
        <taxon>Pentapetalae</taxon>
        <taxon>rosids</taxon>
        <taxon>fabids</taxon>
        <taxon>Fabales</taxon>
        <taxon>Fabaceae</taxon>
        <taxon>Papilionoideae</taxon>
        <taxon>50 kb inversion clade</taxon>
        <taxon>NPAAA clade</taxon>
        <taxon>indigoferoid/millettioid clade</taxon>
        <taxon>Phaseoleae</taxon>
        <taxon>Vigna</taxon>
    </lineage>
</organism>
<reference evidence="1 2" key="1">
    <citation type="journal article" date="2015" name="Sci. Rep.">
        <title>The power of single molecule real-time sequencing technology in the de novo assembly of a eukaryotic genome.</title>
        <authorList>
            <person name="Sakai H."/>
            <person name="Naito K."/>
            <person name="Ogiso-Tanaka E."/>
            <person name="Takahashi Y."/>
            <person name="Iseki K."/>
            <person name="Muto C."/>
            <person name="Satou K."/>
            <person name="Teruya K."/>
            <person name="Shiroma A."/>
            <person name="Shimoji M."/>
            <person name="Hirano T."/>
            <person name="Itoh T."/>
            <person name="Kaga A."/>
            <person name="Tomooka N."/>
        </authorList>
    </citation>
    <scope>NUCLEOTIDE SEQUENCE [LARGE SCALE GENOMIC DNA]</scope>
    <source>
        <strain evidence="2">cv. Shumari</strain>
    </source>
</reference>
<dbReference type="EMBL" id="AP015038">
    <property type="protein sequence ID" value="BAT87179.1"/>
    <property type="molecule type" value="Genomic_DNA"/>
</dbReference>